<dbReference type="OrthoDB" id="4284160at2"/>
<dbReference type="InterPro" id="IPR025851">
    <property type="entry name" value="SUKH-4"/>
</dbReference>
<comment type="caution">
    <text evidence="1">The sequence shown here is derived from an EMBL/GenBank/DDBJ whole genome shotgun (WGS) entry which is preliminary data.</text>
</comment>
<dbReference type="EMBL" id="WEGJ01000036">
    <property type="protein sequence ID" value="MQY15588.1"/>
    <property type="molecule type" value="Genomic_DNA"/>
</dbReference>
<evidence type="ECO:0000313" key="2">
    <source>
        <dbReference type="Proteomes" id="UP000466345"/>
    </source>
</evidence>
<dbReference type="Proteomes" id="UP000466345">
    <property type="component" value="Unassembled WGS sequence"/>
</dbReference>
<sequence>MNLSVTPRTMIDAYGLENLVFFPRYAESEPHAAALLSLVGLPNSTVFLSRTDPADPYDPGFDPVAVGSNFDFYGWGTCPEESRSWWMLGTLFETVIALDPATGRVYEFPDGESDYRLLHRDLESFLFTLIEFRRLETDHDAETLDPEALVERFTRVVGAFDPTPFAEEESQWNTTMRELIDEIW</sequence>
<gene>
    <name evidence="1" type="ORF">SRB5_57720</name>
</gene>
<dbReference type="AlphaFoldDB" id="A0A7K0CQ37"/>
<protein>
    <recommendedName>
        <fullName evidence="3">SUKH-4 immunity protein</fullName>
    </recommendedName>
</protein>
<reference evidence="1 2" key="1">
    <citation type="submission" date="2019-10" db="EMBL/GenBank/DDBJ databases">
        <title>Streptomyces smaragdinus sp. nov. and Streptomyces fabii sp. nov., isolated from the gut of fungus growing-termite Macrotermes natalensis.</title>
        <authorList>
            <person name="Schwitalla J."/>
            <person name="Benndorf R."/>
            <person name="Martin K."/>
            <person name="De Beer W."/>
            <person name="Kaster A.-K."/>
            <person name="Vollmers J."/>
            <person name="Poulsen M."/>
            <person name="Beemelmanns C."/>
        </authorList>
    </citation>
    <scope>NUCLEOTIDE SEQUENCE [LARGE SCALE GENOMIC DNA]</scope>
    <source>
        <strain evidence="1 2">RB5</strain>
    </source>
</reference>
<evidence type="ECO:0000313" key="1">
    <source>
        <dbReference type="EMBL" id="MQY15588.1"/>
    </source>
</evidence>
<accession>A0A7K0CQ37</accession>
<evidence type="ECO:0008006" key="3">
    <source>
        <dbReference type="Google" id="ProtNLM"/>
    </source>
</evidence>
<organism evidence="1 2">
    <name type="scientific">Streptomyces smaragdinus</name>
    <dbReference type="NCBI Taxonomy" id="2585196"/>
    <lineage>
        <taxon>Bacteria</taxon>
        <taxon>Bacillati</taxon>
        <taxon>Actinomycetota</taxon>
        <taxon>Actinomycetes</taxon>
        <taxon>Kitasatosporales</taxon>
        <taxon>Streptomycetaceae</taxon>
        <taxon>Streptomyces</taxon>
    </lineage>
</organism>
<dbReference type="RefSeq" id="WP_153456407.1">
    <property type="nucleotide sequence ID" value="NZ_WEGJ01000036.1"/>
</dbReference>
<proteinExistence type="predicted"/>
<keyword evidence="2" id="KW-1185">Reference proteome</keyword>
<name>A0A7K0CQ37_9ACTN</name>
<dbReference type="Pfam" id="PF14435">
    <property type="entry name" value="SUKH-4"/>
    <property type="match status" value="1"/>
</dbReference>